<feature type="region of interest" description="Disordered" evidence="1">
    <location>
        <begin position="242"/>
        <end position="307"/>
    </location>
</feature>
<evidence type="ECO:0000313" key="3">
    <source>
        <dbReference type="Proteomes" id="UP001215280"/>
    </source>
</evidence>
<evidence type="ECO:0000256" key="1">
    <source>
        <dbReference type="SAM" id="MobiDB-lite"/>
    </source>
</evidence>
<dbReference type="Proteomes" id="UP001215280">
    <property type="component" value="Unassembled WGS sequence"/>
</dbReference>
<protein>
    <submittedName>
        <fullName evidence="2">Uncharacterized protein</fullName>
    </submittedName>
</protein>
<comment type="caution">
    <text evidence="2">The sequence shown here is derived from an EMBL/GenBank/DDBJ whole genome shotgun (WGS) entry which is preliminary data.</text>
</comment>
<reference evidence="2" key="1">
    <citation type="submission" date="2023-03" db="EMBL/GenBank/DDBJ databases">
        <title>Massive genome expansion in bonnet fungi (Mycena s.s.) driven by repeated elements and novel gene families across ecological guilds.</title>
        <authorList>
            <consortium name="Lawrence Berkeley National Laboratory"/>
            <person name="Harder C.B."/>
            <person name="Miyauchi S."/>
            <person name="Viragh M."/>
            <person name="Kuo A."/>
            <person name="Thoen E."/>
            <person name="Andreopoulos B."/>
            <person name="Lu D."/>
            <person name="Skrede I."/>
            <person name="Drula E."/>
            <person name="Henrissat B."/>
            <person name="Morin E."/>
            <person name="Kohler A."/>
            <person name="Barry K."/>
            <person name="LaButti K."/>
            <person name="Morin E."/>
            <person name="Salamov A."/>
            <person name="Lipzen A."/>
            <person name="Mereny Z."/>
            <person name="Hegedus B."/>
            <person name="Baldrian P."/>
            <person name="Stursova M."/>
            <person name="Weitz H."/>
            <person name="Taylor A."/>
            <person name="Grigoriev I.V."/>
            <person name="Nagy L.G."/>
            <person name="Martin F."/>
            <person name="Kauserud H."/>
        </authorList>
    </citation>
    <scope>NUCLEOTIDE SEQUENCE</scope>
    <source>
        <strain evidence="2">CBHHK188m</strain>
    </source>
</reference>
<accession>A0AAD7ILA5</accession>
<feature type="compositionally biased region" description="Basic and acidic residues" evidence="1">
    <location>
        <begin position="87"/>
        <end position="99"/>
    </location>
</feature>
<dbReference type="AlphaFoldDB" id="A0AAD7ILA5"/>
<name>A0AAD7ILA5_9AGAR</name>
<evidence type="ECO:0000313" key="2">
    <source>
        <dbReference type="EMBL" id="KAJ7745808.1"/>
    </source>
</evidence>
<proteinExistence type="predicted"/>
<feature type="compositionally biased region" description="Acidic residues" evidence="1">
    <location>
        <begin position="246"/>
        <end position="258"/>
    </location>
</feature>
<feature type="region of interest" description="Disordered" evidence="1">
    <location>
        <begin position="81"/>
        <end position="100"/>
    </location>
</feature>
<dbReference type="EMBL" id="JARJLG010000101">
    <property type="protein sequence ID" value="KAJ7745808.1"/>
    <property type="molecule type" value="Genomic_DNA"/>
</dbReference>
<feature type="region of interest" description="Disordered" evidence="1">
    <location>
        <begin position="108"/>
        <end position="196"/>
    </location>
</feature>
<organism evidence="2 3">
    <name type="scientific">Mycena maculata</name>
    <dbReference type="NCBI Taxonomy" id="230809"/>
    <lineage>
        <taxon>Eukaryota</taxon>
        <taxon>Fungi</taxon>
        <taxon>Dikarya</taxon>
        <taxon>Basidiomycota</taxon>
        <taxon>Agaricomycotina</taxon>
        <taxon>Agaricomycetes</taxon>
        <taxon>Agaricomycetidae</taxon>
        <taxon>Agaricales</taxon>
        <taxon>Marasmiineae</taxon>
        <taxon>Mycenaceae</taxon>
        <taxon>Mycena</taxon>
    </lineage>
</organism>
<feature type="compositionally biased region" description="Basic and acidic residues" evidence="1">
    <location>
        <begin position="287"/>
        <end position="301"/>
    </location>
</feature>
<gene>
    <name evidence="2" type="ORF">DFH07DRAFT_833267</name>
</gene>
<keyword evidence="3" id="KW-1185">Reference proteome</keyword>
<sequence length="321" mass="35003">MNPSAGTEDPYIAAQDALQQAQLAFSNLPRQHAAGDDACSRCESLSSTILTMEESNQRELQAVVDERDVLRKECERLRARVAALDPSPDRLEGPGDRGALRLKPAAFDDAIGTPPESPLSSLSHDGRLNAQRQEEEESSSVSVDGGTASYYRRDYEQDQGSARRNRRGAADGEPPRKRQRASNASEADKHRPRPRLKVPYLVLAAAHPRKSNSRLLSAFGVKLPPILTDGDAYNFELPDEVVGVEPEPEPSDEGESEAEATAVAEDVVPPEPKIRTKTKATTSGSVGEKRDLKRGSEKKTEIVVGDPHPLESPGVYFTIKF</sequence>